<sequence>MDQWIKTVVTARVLRTIDKMGGLDNYLLGTRTDLLGYEGMRLRVMIRDKKRQLAKIPTETKSLTVSS</sequence>
<dbReference type="SUPFAM" id="SSF143800">
    <property type="entry name" value="L28p-like"/>
    <property type="match status" value="1"/>
</dbReference>
<name>A0AAV5AJD4_9AGAM</name>
<keyword evidence="2" id="KW-0687">Ribonucleoprotein</keyword>
<dbReference type="EMBL" id="BPWL01000010">
    <property type="protein sequence ID" value="GJJ14744.1"/>
    <property type="molecule type" value="Genomic_DNA"/>
</dbReference>
<comment type="caution">
    <text evidence="3">The sequence shown here is derived from an EMBL/GenBank/DDBJ whole genome shotgun (WGS) entry which is preliminary data.</text>
</comment>
<organism evidence="3 4">
    <name type="scientific">Clathrus columnatus</name>
    <dbReference type="NCBI Taxonomy" id="1419009"/>
    <lineage>
        <taxon>Eukaryota</taxon>
        <taxon>Fungi</taxon>
        <taxon>Dikarya</taxon>
        <taxon>Basidiomycota</taxon>
        <taxon>Agaricomycotina</taxon>
        <taxon>Agaricomycetes</taxon>
        <taxon>Phallomycetidae</taxon>
        <taxon>Phallales</taxon>
        <taxon>Clathraceae</taxon>
        <taxon>Clathrus</taxon>
    </lineage>
</organism>
<dbReference type="Gene3D" id="2.30.170.40">
    <property type="entry name" value="Ribosomal protein L28/L24"/>
    <property type="match status" value="1"/>
</dbReference>
<dbReference type="GO" id="GO:0005840">
    <property type="term" value="C:ribosome"/>
    <property type="evidence" value="ECO:0007669"/>
    <property type="project" value="UniProtKB-KW"/>
</dbReference>
<keyword evidence="1" id="KW-0689">Ribosomal protein</keyword>
<dbReference type="InterPro" id="IPR034704">
    <property type="entry name" value="Ribosomal_bL28/bL31-like_sf"/>
</dbReference>
<proteinExistence type="predicted"/>
<evidence type="ECO:0000256" key="1">
    <source>
        <dbReference type="ARBA" id="ARBA00022980"/>
    </source>
</evidence>
<dbReference type="GO" id="GO:1990904">
    <property type="term" value="C:ribonucleoprotein complex"/>
    <property type="evidence" value="ECO:0007669"/>
    <property type="project" value="UniProtKB-KW"/>
</dbReference>
<dbReference type="GO" id="GO:0003735">
    <property type="term" value="F:structural constituent of ribosome"/>
    <property type="evidence" value="ECO:0007669"/>
    <property type="project" value="InterPro"/>
</dbReference>
<evidence type="ECO:0000313" key="4">
    <source>
        <dbReference type="Proteomes" id="UP001050691"/>
    </source>
</evidence>
<dbReference type="AlphaFoldDB" id="A0AAV5AJD4"/>
<reference evidence="3" key="1">
    <citation type="submission" date="2021-10" db="EMBL/GenBank/DDBJ databases">
        <title>De novo Genome Assembly of Clathrus columnatus (Basidiomycota, Fungi) Using Illumina and Nanopore Sequence Data.</title>
        <authorList>
            <person name="Ogiso-Tanaka E."/>
            <person name="Itagaki H."/>
            <person name="Hosoya T."/>
            <person name="Hosaka K."/>
        </authorList>
    </citation>
    <scope>NUCLEOTIDE SEQUENCE</scope>
    <source>
        <strain evidence="3">MO-923</strain>
    </source>
</reference>
<keyword evidence="4" id="KW-1185">Reference proteome</keyword>
<evidence type="ECO:0000313" key="3">
    <source>
        <dbReference type="EMBL" id="GJJ14744.1"/>
    </source>
</evidence>
<accession>A0AAV5AJD4</accession>
<evidence type="ECO:0000256" key="2">
    <source>
        <dbReference type="ARBA" id="ARBA00023274"/>
    </source>
</evidence>
<gene>
    <name evidence="3" type="ORF">Clacol_009011</name>
</gene>
<dbReference type="InterPro" id="IPR037147">
    <property type="entry name" value="Ribosomal_bL28_sf"/>
</dbReference>
<protein>
    <submittedName>
        <fullName evidence="3">Uncharacterized protein</fullName>
    </submittedName>
</protein>
<dbReference type="Proteomes" id="UP001050691">
    <property type="component" value="Unassembled WGS sequence"/>
</dbReference>